<dbReference type="NCBIfam" id="NF009668">
    <property type="entry name" value="PRK13189.1"/>
    <property type="match status" value="1"/>
</dbReference>
<comment type="function">
    <text evidence="4">Thiol-specific peroxidase that catalyzes the reduction of hydrogen peroxide and organic hydroperoxides to water and alcohols, respectively. Plays a role in cell protection against oxidative stress by detoxifying peroxides.</text>
</comment>
<dbReference type="PROSITE" id="PS51352">
    <property type="entry name" value="THIOREDOXIN_2"/>
    <property type="match status" value="1"/>
</dbReference>
<evidence type="ECO:0000256" key="4">
    <source>
        <dbReference type="ARBA" id="ARBA00037420"/>
    </source>
</evidence>
<evidence type="ECO:0000259" key="6">
    <source>
        <dbReference type="PROSITE" id="PS51352"/>
    </source>
</evidence>
<dbReference type="PIRSF" id="PIRSF000239">
    <property type="entry name" value="AHPC"/>
    <property type="match status" value="1"/>
</dbReference>
<protein>
    <recommendedName>
        <fullName evidence="3">Thioredoxin peroxidase</fullName>
    </recommendedName>
</protein>
<sequence length="215" mass="23292">MEQDISVAQPSAIRIGEAAPEFTARSTEGMVSLRQFRGRWLVFFSHPADFTPVCTSEFVAFAKSADAFAALDCGLLGHSVDSLFSHLAWIRALRDDFGVTIDFPVVEDPTLEIARAFGMVSAEADTAASVRAVYVIDPEGIVRAITWYPINVGRSVAEILRLVAALKRSADGSVITPEGWQPGGKVLEHPDFLTADALASKTATGWFYKEVGEAR</sequence>
<proteinExistence type="inferred from homology"/>
<dbReference type="InterPro" id="IPR024706">
    <property type="entry name" value="Peroxiredoxin_AhpC-typ"/>
</dbReference>
<accession>A0A7W6EXM7</accession>
<evidence type="ECO:0000256" key="1">
    <source>
        <dbReference type="ARBA" id="ARBA00009796"/>
    </source>
</evidence>
<evidence type="ECO:0000256" key="3">
    <source>
        <dbReference type="ARBA" id="ARBA00032824"/>
    </source>
</evidence>
<dbReference type="GO" id="GO:0033554">
    <property type="term" value="P:cellular response to stress"/>
    <property type="evidence" value="ECO:0007669"/>
    <property type="project" value="TreeGrafter"/>
</dbReference>
<dbReference type="EMBL" id="JACICY010000009">
    <property type="protein sequence ID" value="MBB3862009.1"/>
    <property type="molecule type" value="Genomic_DNA"/>
</dbReference>
<dbReference type="GO" id="GO:0005829">
    <property type="term" value="C:cytosol"/>
    <property type="evidence" value="ECO:0007669"/>
    <property type="project" value="TreeGrafter"/>
</dbReference>
<feature type="active site" description="Cysteine sulfenic acid (-SOH) intermediate; for peroxidase activity" evidence="5">
    <location>
        <position position="54"/>
    </location>
</feature>
<dbReference type="InterPro" id="IPR050217">
    <property type="entry name" value="Peroxiredoxin"/>
</dbReference>
<evidence type="ECO:0000256" key="2">
    <source>
        <dbReference type="ARBA" id="ARBA00023002"/>
    </source>
</evidence>
<reference evidence="7 8" key="1">
    <citation type="submission" date="2020-08" db="EMBL/GenBank/DDBJ databases">
        <title>Genomic Encyclopedia of Type Strains, Phase IV (KMG-IV): sequencing the most valuable type-strain genomes for metagenomic binning, comparative biology and taxonomic classification.</title>
        <authorList>
            <person name="Goeker M."/>
        </authorList>
    </citation>
    <scope>NUCLEOTIDE SEQUENCE [LARGE SCALE GENOMIC DNA]</scope>
    <source>
        <strain evidence="7 8">DSM 14552</strain>
    </source>
</reference>
<dbReference type="InterPro" id="IPR013766">
    <property type="entry name" value="Thioredoxin_domain"/>
</dbReference>
<comment type="similarity">
    <text evidence="1">Belongs to the peroxiredoxin family. AhpC/Prx1 subfamily.</text>
</comment>
<dbReference type="Proteomes" id="UP000562395">
    <property type="component" value="Unassembled WGS sequence"/>
</dbReference>
<dbReference type="GO" id="GO:0042744">
    <property type="term" value="P:hydrogen peroxide catabolic process"/>
    <property type="evidence" value="ECO:0007669"/>
    <property type="project" value="TreeGrafter"/>
</dbReference>
<organism evidence="7 8">
    <name type="scientific">Novosphingobium hassiacum</name>
    <dbReference type="NCBI Taxonomy" id="173676"/>
    <lineage>
        <taxon>Bacteria</taxon>
        <taxon>Pseudomonadati</taxon>
        <taxon>Pseudomonadota</taxon>
        <taxon>Alphaproteobacteria</taxon>
        <taxon>Sphingomonadales</taxon>
        <taxon>Sphingomonadaceae</taxon>
        <taxon>Novosphingobium</taxon>
    </lineage>
</organism>
<dbReference type="Pfam" id="PF00578">
    <property type="entry name" value="AhpC-TSA"/>
    <property type="match status" value="1"/>
</dbReference>
<evidence type="ECO:0000256" key="5">
    <source>
        <dbReference type="PIRSR" id="PIRSR000239-1"/>
    </source>
</evidence>
<dbReference type="Gene3D" id="3.40.30.10">
    <property type="entry name" value="Glutaredoxin"/>
    <property type="match status" value="1"/>
</dbReference>
<dbReference type="InterPro" id="IPR036249">
    <property type="entry name" value="Thioredoxin-like_sf"/>
</dbReference>
<dbReference type="AlphaFoldDB" id="A0A7W6EXM7"/>
<dbReference type="GO" id="GO:0008379">
    <property type="term" value="F:thioredoxin peroxidase activity"/>
    <property type="evidence" value="ECO:0007669"/>
    <property type="project" value="TreeGrafter"/>
</dbReference>
<gene>
    <name evidence="7" type="ORF">GGQ88_003303</name>
</gene>
<evidence type="ECO:0000313" key="8">
    <source>
        <dbReference type="Proteomes" id="UP000562395"/>
    </source>
</evidence>
<comment type="caution">
    <text evidence="7">The sequence shown here is derived from an EMBL/GenBank/DDBJ whole genome shotgun (WGS) entry which is preliminary data.</text>
</comment>
<dbReference type="PANTHER" id="PTHR10681:SF128">
    <property type="entry name" value="THIOREDOXIN-DEPENDENT PEROXIDE REDUCTASE, MITOCHONDRIAL"/>
    <property type="match status" value="1"/>
</dbReference>
<dbReference type="SUPFAM" id="SSF52833">
    <property type="entry name" value="Thioredoxin-like"/>
    <property type="match status" value="1"/>
</dbReference>
<keyword evidence="8" id="KW-1185">Reference proteome</keyword>
<dbReference type="PANTHER" id="PTHR10681">
    <property type="entry name" value="THIOREDOXIN PEROXIDASE"/>
    <property type="match status" value="1"/>
</dbReference>
<dbReference type="GO" id="GO:0045454">
    <property type="term" value="P:cell redox homeostasis"/>
    <property type="evidence" value="ECO:0007669"/>
    <property type="project" value="TreeGrafter"/>
</dbReference>
<name>A0A7W6EXM7_9SPHN</name>
<feature type="domain" description="Thioredoxin" evidence="6">
    <location>
        <begin position="13"/>
        <end position="168"/>
    </location>
</feature>
<dbReference type="InterPro" id="IPR000866">
    <property type="entry name" value="AhpC/TSA"/>
</dbReference>
<dbReference type="GO" id="GO:0006979">
    <property type="term" value="P:response to oxidative stress"/>
    <property type="evidence" value="ECO:0007669"/>
    <property type="project" value="TreeGrafter"/>
</dbReference>
<keyword evidence="7" id="KW-0575">Peroxidase</keyword>
<evidence type="ECO:0000313" key="7">
    <source>
        <dbReference type="EMBL" id="MBB3862009.1"/>
    </source>
</evidence>
<keyword evidence="2 7" id="KW-0560">Oxidoreductase</keyword>